<keyword evidence="2" id="KW-1185">Reference proteome</keyword>
<organism evidence="1 2">
    <name type="scientific">Halogranum rubrum</name>
    <dbReference type="NCBI Taxonomy" id="553466"/>
    <lineage>
        <taxon>Archaea</taxon>
        <taxon>Methanobacteriati</taxon>
        <taxon>Methanobacteriota</taxon>
        <taxon>Stenosarchaea group</taxon>
        <taxon>Halobacteria</taxon>
        <taxon>Halobacteriales</taxon>
        <taxon>Haloferacaceae</taxon>
    </lineage>
</organism>
<evidence type="ECO:0000313" key="1">
    <source>
        <dbReference type="EMBL" id="SFL46291.1"/>
    </source>
</evidence>
<reference evidence="2" key="1">
    <citation type="submission" date="2016-10" db="EMBL/GenBank/DDBJ databases">
        <authorList>
            <person name="Varghese N."/>
            <person name="Submissions S."/>
        </authorList>
    </citation>
    <scope>NUCLEOTIDE SEQUENCE [LARGE SCALE GENOMIC DNA]</scope>
    <source>
        <strain evidence="2">CGMCC 1.7738</strain>
    </source>
</reference>
<gene>
    <name evidence="1" type="ORF">SAMN04487950_3872</name>
</gene>
<protein>
    <submittedName>
        <fullName evidence="1">Uncharacterized protein</fullName>
    </submittedName>
</protein>
<name>A0A1I4HXD4_9EURY</name>
<dbReference type="Proteomes" id="UP000199607">
    <property type="component" value="Unassembled WGS sequence"/>
</dbReference>
<accession>A0A1I4HXD4</accession>
<sequence>MSNRDAEVQAYAMYGIFLSRGQCYAILGFAVTPRSLAFLRILANRNRRLA</sequence>
<dbReference type="EMBL" id="FOTC01000006">
    <property type="protein sequence ID" value="SFL46291.1"/>
    <property type="molecule type" value="Genomic_DNA"/>
</dbReference>
<dbReference type="AlphaFoldDB" id="A0A1I4HXD4"/>
<proteinExistence type="predicted"/>
<evidence type="ECO:0000313" key="2">
    <source>
        <dbReference type="Proteomes" id="UP000199607"/>
    </source>
</evidence>